<dbReference type="InterPro" id="IPR032675">
    <property type="entry name" value="LRR_dom_sf"/>
</dbReference>
<dbReference type="Pfam" id="PF12937">
    <property type="entry name" value="F-box-like"/>
    <property type="match status" value="1"/>
</dbReference>
<dbReference type="OrthoDB" id="2269034at2759"/>
<feature type="domain" description="F-box" evidence="1">
    <location>
        <begin position="45"/>
        <end position="89"/>
    </location>
</feature>
<dbReference type="InterPro" id="IPR036047">
    <property type="entry name" value="F-box-like_dom_sf"/>
</dbReference>
<reference evidence="2 3" key="1">
    <citation type="journal article" date="2016" name="Mol. Biol. Evol.">
        <title>Comparative Genomics of Early-Diverging Mushroom-Forming Fungi Provides Insights into the Origins of Lignocellulose Decay Capabilities.</title>
        <authorList>
            <person name="Nagy L.G."/>
            <person name="Riley R."/>
            <person name="Tritt A."/>
            <person name="Adam C."/>
            <person name="Daum C."/>
            <person name="Floudas D."/>
            <person name="Sun H."/>
            <person name="Yadav J.S."/>
            <person name="Pangilinan J."/>
            <person name="Larsson K.H."/>
            <person name="Matsuura K."/>
            <person name="Barry K."/>
            <person name="Labutti K."/>
            <person name="Kuo R."/>
            <person name="Ohm R.A."/>
            <person name="Bhattacharya S.S."/>
            <person name="Shirouzu T."/>
            <person name="Yoshinaga Y."/>
            <person name="Martin F.M."/>
            <person name="Grigoriev I.V."/>
            <person name="Hibbett D.S."/>
        </authorList>
    </citation>
    <scope>NUCLEOTIDE SEQUENCE [LARGE SCALE GENOMIC DNA]</scope>
    <source>
        <strain evidence="2 3">HHB12029</strain>
    </source>
</reference>
<dbReference type="InParanoid" id="A0A165H4N9"/>
<accession>A0A165H4N9</accession>
<evidence type="ECO:0000259" key="1">
    <source>
        <dbReference type="Pfam" id="PF12937"/>
    </source>
</evidence>
<proteinExistence type="predicted"/>
<name>A0A165H4N9_EXIGL</name>
<evidence type="ECO:0000313" key="2">
    <source>
        <dbReference type="EMBL" id="KZV91450.1"/>
    </source>
</evidence>
<dbReference type="EMBL" id="KV426027">
    <property type="protein sequence ID" value="KZV91450.1"/>
    <property type="molecule type" value="Genomic_DNA"/>
</dbReference>
<dbReference type="AlphaFoldDB" id="A0A165H4N9"/>
<sequence>MASEDNRSPVAHNIPKERLVKEVASIAHMAVVDALRQLNAGEPHSRLPNEVWHEIWQYLPSLKERFGITHVCSSWRGLARTSPRLWCDLDGRNVALHKDDDVGDCKACTRSLSGFACVDSDLGILKAVLPLSKALPLSLDLTLGAYSMFLKDQLSSVLELALQRLESIRLVAESDSAIACALTLFGKLPRLRRLFISNTELGFTDRLWQDDVDLPALERLEIKSVADRAHTTPRSLPALTTLRFPFVALRQIIGYLKTSQRLSSLYLSGGLVSPVGAIPSAEHRDEIRRLAGSIPRVSVSHVSRQGEAWVLTLFHVPSRIDFFLHYRRQVSATGLAGFAIFAELGVPVCLSLTQQGKTMTIDAVGSCGRKREIRGTFDAAELVDAVSTALPAGSVHALTINFDLTDALERCQFHWPDVASLTLRLPRVLHVSCDLLHGRPSPRAWSRLSTLTLEPSDKDRITVLASAVDTVVRFAHRSDLNTLVLRRVDGVAGDALAGLANTVSVVRVHREERTGPCKMSEGIRVYTARDVPGPCKMSEGMELISARSAS</sequence>
<keyword evidence="3" id="KW-1185">Reference proteome</keyword>
<dbReference type="SUPFAM" id="SSF52047">
    <property type="entry name" value="RNI-like"/>
    <property type="match status" value="1"/>
</dbReference>
<gene>
    <name evidence="2" type="ORF">EXIGLDRAFT_719338</name>
</gene>
<protein>
    <recommendedName>
        <fullName evidence="1">F-box domain-containing protein</fullName>
    </recommendedName>
</protein>
<dbReference type="SUPFAM" id="SSF81383">
    <property type="entry name" value="F-box domain"/>
    <property type="match status" value="1"/>
</dbReference>
<dbReference type="Gene3D" id="3.80.10.10">
    <property type="entry name" value="Ribonuclease Inhibitor"/>
    <property type="match status" value="1"/>
</dbReference>
<organism evidence="2 3">
    <name type="scientific">Exidia glandulosa HHB12029</name>
    <dbReference type="NCBI Taxonomy" id="1314781"/>
    <lineage>
        <taxon>Eukaryota</taxon>
        <taxon>Fungi</taxon>
        <taxon>Dikarya</taxon>
        <taxon>Basidiomycota</taxon>
        <taxon>Agaricomycotina</taxon>
        <taxon>Agaricomycetes</taxon>
        <taxon>Auriculariales</taxon>
        <taxon>Exidiaceae</taxon>
        <taxon>Exidia</taxon>
    </lineage>
</organism>
<dbReference type="Proteomes" id="UP000077266">
    <property type="component" value="Unassembled WGS sequence"/>
</dbReference>
<dbReference type="InterPro" id="IPR001810">
    <property type="entry name" value="F-box_dom"/>
</dbReference>
<evidence type="ECO:0000313" key="3">
    <source>
        <dbReference type="Proteomes" id="UP000077266"/>
    </source>
</evidence>